<proteinExistence type="predicted"/>
<organism evidence="1 2">
    <name type="scientific">Bradyrhizobium oligotrophicum S58</name>
    <dbReference type="NCBI Taxonomy" id="1245469"/>
    <lineage>
        <taxon>Bacteria</taxon>
        <taxon>Pseudomonadati</taxon>
        <taxon>Pseudomonadota</taxon>
        <taxon>Alphaproteobacteria</taxon>
        <taxon>Hyphomicrobiales</taxon>
        <taxon>Nitrobacteraceae</taxon>
        <taxon>Bradyrhizobium</taxon>
    </lineage>
</organism>
<reference evidence="1 2" key="1">
    <citation type="journal article" date="2013" name="Appl. Environ. Microbiol.">
        <title>Genome analysis suggests that the soil oligotrophic bacterium Agromonas oligotrophica (Bradyrhizobium oligotrophicum) is a nitrogen-fixing symbiont of Aeschynomene indica.</title>
        <authorList>
            <person name="Okubo T."/>
            <person name="Fukushima S."/>
            <person name="Itakura M."/>
            <person name="Oshima K."/>
            <person name="Longtonglang A."/>
            <person name="Teaumroong N."/>
            <person name="Mitsui H."/>
            <person name="Hattori M."/>
            <person name="Hattori R."/>
            <person name="Hattori T."/>
            <person name="Minamisawa K."/>
        </authorList>
    </citation>
    <scope>NUCLEOTIDE SEQUENCE [LARGE SCALE GENOMIC DNA]</scope>
    <source>
        <strain evidence="1 2">S58</strain>
    </source>
</reference>
<dbReference type="KEGG" id="aol:S58_11670"/>
<accession>M4Z339</accession>
<protein>
    <submittedName>
        <fullName evidence="1">Uncharacterized protein</fullName>
    </submittedName>
</protein>
<evidence type="ECO:0000313" key="2">
    <source>
        <dbReference type="Proteomes" id="UP000011841"/>
    </source>
</evidence>
<dbReference type="AlphaFoldDB" id="M4Z339"/>
<evidence type="ECO:0000313" key="1">
    <source>
        <dbReference type="EMBL" id="BAM87177.1"/>
    </source>
</evidence>
<gene>
    <name evidence="1" type="ORF">S58_11670</name>
</gene>
<dbReference type="EMBL" id="AP012603">
    <property type="protein sequence ID" value="BAM87177.1"/>
    <property type="molecule type" value="Genomic_DNA"/>
</dbReference>
<dbReference type="HOGENOM" id="CLU_1136342_0_0_5"/>
<dbReference type="PATRIC" id="fig|1245469.3.peg.1196"/>
<sequence>MAGALITIMTAATASAQPATAPPIAEFGTLPDAMIFYVAHGAPDACGPGCADWIAAEGTIQFDTFKRLIAILDRQSGRKLPVIINSRGEANLNVAVSMGRILRDRGLDASPGRTLVDACRDKPQADCMTLKRSGGPLDAKLDGQPIVCETSCVLMLAGGVHRSLPPQTKVELVGMEIRNRLAPNVSAEHRAGLTTYYGEQVRHYLREMGIDPGLVDIVDRNWADRKRPTEVPPAAWLKFGLVTSGAL</sequence>
<name>M4Z339_9BRAD</name>
<dbReference type="Proteomes" id="UP000011841">
    <property type="component" value="Chromosome"/>
</dbReference>
<dbReference type="eggNOG" id="COG3904">
    <property type="taxonomic scope" value="Bacteria"/>
</dbReference>
<keyword evidence="2" id="KW-1185">Reference proteome</keyword>